<dbReference type="AlphaFoldDB" id="A0A557SYK5"/>
<sequence length="70" mass="7972">MTSSFISSSSESEPCIFEGISEYGLSKDKDGIWKSVLCAKISLKLIIIKLPPIEKIRKYNDIRLFISLKY</sequence>
<evidence type="ECO:0000313" key="2">
    <source>
        <dbReference type="Proteomes" id="UP000315289"/>
    </source>
</evidence>
<gene>
    <name evidence="1" type="ORF">NARC_10087</name>
</gene>
<name>A0A557SYK5_9ARCH</name>
<evidence type="ECO:0000313" key="1">
    <source>
        <dbReference type="EMBL" id="TVP41681.1"/>
    </source>
</evidence>
<dbReference type="EMBL" id="VOAH01000001">
    <property type="protein sequence ID" value="TVP41681.1"/>
    <property type="molecule type" value="Genomic_DNA"/>
</dbReference>
<accession>A0A557SYK5</accession>
<reference evidence="1 2" key="1">
    <citation type="journal article" date="2019" name="Front. Microbiol.">
        <title>Ammonia Oxidation by the Arctic Terrestrial Thaumarchaeote Candidatus Nitrosocosmicus arcticus Is Stimulated by Increasing Temperatures.</title>
        <authorList>
            <person name="Alves R.J.E."/>
            <person name="Kerou M."/>
            <person name="Zappe A."/>
            <person name="Bittner R."/>
            <person name="Abby S.S."/>
            <person name="Schmidt H.A."/>
            <person name="Pfeifer K."/>
            <person name="Schleper C."/>
        </authorList>
    </citation>
    <scope>NUCLEOTIDE SEQUENCE [LARGE SCALE GENOMIC DNA]</scope>
    <source>
        <strain evidence="1 2">Kfb</strain>
    </source>
</reference>
<proteinExistence type="predicted"/>
<protein>
    <submittedName>
        <fullName evidence="1">Uncharacterized protein</fullName>
    </submittedName>
</protein>
<comment type="caution">
    <text evidence="1">The sequence shown here is derived from an EMBL/GenBank/DDBJ whole genome shotgun (WGS) entry which is preliminary data.</text>
</comment>
<dbReference type="Proteomes" id="UP000315289">
    <property type="component" value="Unassembled WGS sequence"/>
</dbReference>
<organism evidence="1 2">
    <name type="scientific">Candidatus Nitrosocosmicus arcticus</name>
    <dbReference type="NCBI Taxonomy" id="2035267"/>
    <lineage>
        <taxon>Archaea</taxon>
        <taxon>Nitrososphaerota</taxon>
        <taxon>Nitrososphaeria</taxon>
        <taxon>Nitrososphaerales</taxon>
        <taxon>Nitrososphaeraceae</taxon>
        <taxon>Candidatus Nitrosocosmicus</taxon>
    </lineage>
</organism>
<keyword evidence="2" id="KW-1185">Reference proteome</keyword>